<name>A0A135ZAW2_9LACO</name>
<keyword evidence="5" id="KW-1185">Reference proteome</keyword>
<feature type="transmembrane region" description="Helical" evidence="1">
    <location>
        <begin position="243"/>
        <end position="264"/>
    </location>
</feature>
<dbReference type="Gene3D" id="2.60.40.10">
    <property type="entry name" value="Immunoglobulins"/>
    <property type="match status" value="2"/>
</dbReference>
<comment type="caution">
    <text evidence="3">The sequence shown here is derived from an EMBL/GenBank/DDBJ whole genome shotgun (WGS) entry which is preliminary data.</text>
</comment>
<evidence type="ECO:0000313" key="2">
    <source>
        <dbReference type="EMBL" id="MES5148536.1"/>
    </source>
</evidence>
<organism evidence="3 4">
    <name type="scientific">Lactobacillus crispatus</name>
    <dbReference type="NCBI Taxonomy" id="47770"/>
    <lineage>
        <taxon>Bacteria</taxon>
        <taxon>Bacillati</taxon>
        <taxon>Bacillota</taxon>
        <taxon>Bacilli</taxon>
        <taxon>Lactobacillales</taxon>
        <taxon>Lactobacillaceae</taxon>
        <taxon>Lactobacillus</taxon>
    </lineage>
</organism>
<dbReference type="RefSeq" id="WP_061102324.1">
    <property type="nucleotide sequence ID" value="NZ_CP083390.1"/>
</dbReference>
<evidence type="ECO:0000313" key="3">
    <source>
        <dbReference type="EMBL" id="TDN28278.1"/>
    </source>
</evidence>
<reference evidence="3 4" key="1">
    <citation type="submission" date="2017-06" db="EMBL/GenBank/DDBJ databases">
        <authorList>
            <person name="Swanenburg J."/>
            <person name="Kort R."/>
        </authorList>
    </citation>
    <scope>NUCLEOTIDE SEQUENCE [LARGE SCALE GENOMIC DNA]</scope>
    <source>
        <strain evidence="3 4">RL05</strain>
    </source>
</reference>
<accession>A0A135ZAW2</accession>
<keyword evidence="1" id="KW-0812">Transmembrane</keyword>
<reference evidence="2" key="2">
    <citation type="submission" date="2024-06" db="EMBL/GenBank/DDBJ databases">
        <title>Vaginal Lactobacillus fatty acid response mechanisms reveal a metabolite-targeted strategy for bacterial vaginosis treatment.</title>
        <authorList>
            <person name="Zhu M."/>
            <person name="Blainey P.C."/>
            <person name="Bloom S.M."/>
            <person name="Kwon D.S."/>
        </authorList>
    </citation>
    <scope>NUCLEOTIDE SEQUENCE</scope>
    <source>
        <strain evidence="2">194_F1_1</strain>
    </source>
</reference>
<protein>
    <recommendedName>
        <fullName evidence="6">DUF5011 domain-containing protein</fullName>
    </recommendedName>
</protein>
<dbReference type="EMBL" id="NKLP01000303">
    <property type="protein sequence ID" value="TDN28278.1"/>
    <property type="molecule type" value="Genomic_DNA"/>
</dbReference>
<dbReference type="AlphaFoldDB" id="A0A135ZAW2"/>
<keyword evidence="1" id="KW-0472">Membrane</keyword>
<dbReference type="Proteomes" id="UP001434419">
    <property type="component" value="Unassembled WGS sequence"/>
</dbReference>
<gene>
    <name evidence="2" type="ORF">ABVC42_00995</name>
    <name evidence="3" type="ORF">CEE75_13225</name>
</gene>
<evidence type="ECO:0000313" key="4">
    <source>
        <dbReference type="Proteomes" id="UP000295195"/>
    </source>
</evidence>
<evidence type="ECO:0008006" key="6">
    <source>
        <dbReference type="Google" id="ProtNLM"/>
    </source>
</evidence>
<sequence>MAYEPSIPRQPVIQMQFSQISLVKMNLPAPYPIEQLVGIRAIDSTGNLINPRQIQVDSGKVDFAKPGLYYVPISAWDNAGNQAIAQIKVRILDIPQAQQILPIIRISSQDVYIKRGTTTRPNWSNLTQINAVDRDGNDITGSVTLKVGRINFNQLGTYVVLVKAIDRYGSISLSAIRVHIVDQEPMASMTNQLPMPNYDPNANAQNMPATPNSNMDPYSSMPMPNTNKSNQTAQAVRSSKDNIFLISGVVAVIAFLIFEGIYMFG</sequence>
<dbReference type="EMBL" id="JBETVU010000007">
    <property type="protein sequence ID" value="MES5148536.1"/>
    <property type="molecule type" value="Genomic_DNA"/>
</dbReference>
<evidence type="ECO:0000256" key="1">
    <source>
        <dbReference type="SAM" id="Phobius"/>
    </source>
</evidence>
<evidence type="ECO:0000313" key="5">
    <source>
        <dbReference type="Proteomes" id="UP001434419"/>
    </source>
</evidence>
<dbReference type="InterPro" id="IPR013783">
    <property type="entry name" value="Ig-like_fold"/>
</dbReference>
<dbReference type="Proteomes" id="UP000295195">
    <property type="component" value="Unassembled WGS sequence"/>
</dbReference>
<proteinExistence type="predicted"/>
<keyword evidence="1" id="KW-1133">Transmembrane helix</keyword>